<feature type="domain" description="TtsA-like Glycoside hydrolase family 108" evidence="1">
    <location>
        <begin position="10"/>
        <end position="97"/>
    </location>
</feature>
<dbReference type="EMBL" id="JARJJS010000001">
    <property type="protein sequence ID" value="MDF4023426.1"/>
    <property type="molecule type" value="Genomic_DNA"/>
</dbReference>
<evidence type="ECO:0000259" key="2">
    <source>
        <dbReference type="Pfam" id="PF09374"/>
    </source>
</evidence>
<organism evidence="3 4">
    <name type="scientific">Luteibacter sahnii</name>
    <dbReference type="NCBI Taxonomy" id="3021977"/>
    <lineage>
        <taxon>Bacteria</taxon>
        <taxon>Pseudomonadati</taxon>
        <taxon>Pseudomonadota</taxon>
        <taxon>Gammaproteobacteria</taxon>
        <taxon>Lysobacterales</taxon>
        <taxon>Rhodanobacteraceae</taxon>
        <taxon>Luteibacter</taxon>
    </lineage>
</organism>
<dbReference type="InterPro" id="IPR023346">
    <property type="entry name" value="Lysozyme-like_dom_sf"/>
</dbReference>
<gene>
    <name evidence="3" type="ORF">P3W24_00360</name>
</gene>
<name>A0ABT6B5M5_9GAMM</name>
<evidence type="ECO:0000313" key="3">
    <source>
        <dbReference type="EMBL" id="MDF4023426.1"/>
    </source>
</evidence>
<dbReference type="GO" id="GO:0016787">
    <property type="term" value="F:hydrolase activity"/>
    <property type="evidence" value="ECO:0007669"/>
    <property type="project" value="UniProtKB-KW"/>
</dbReference>
<dbReference type="Gene3D" id="1.20.141.10">
    <property type="entry name" value="Chitosanase, subunit A, domain 1"/>
    <property type="match status" value="1"/>
</dbReference>
<accession>A0ABT6B5M5</accession>
<sequence>MADFNHFFPTLLRHEGGFVNDPADPGGATNKGVTLGTFRLYAKSLLGVEPTLDNLRALTDEQAGKIYKKQYWDAIGGDAIRNQSLADIVFDFQVNAGNRSARLLQTVLNQLGAAPPLVVDGVVGKGTIVAVNTARSADVFNRFKQGRKDYYTQLAAQKPSLAKFLKGWLNRVESFTYAPDPQEA</sequence>
<evidence type="ECO:0000313" key="4">
    <source>
        <dbReference type="Proteomes" id="UP001528850"/>
    </source>
</evidence>
<dbReference type="InterPro" id="IPR018537">
    <property type="entry name" value="Peptidoglycan-bd_3"/>
</dbReference>
<keyword evidence="4" id="KW-1185">Reference proteome</keyword>
<feature type="domain" description="Peptidoglycan binding" evidence="2">
    <location>
        <begin position="101"/>
        <end position="172"/>
    </location>
</feature>
<dbReference type="Proteomes" id="UP001528850">
    <property type="component" value="Unassembled WGS sequence"/>
</dbReference>
<comment type="caution">
    <text evidence="3">The sequence shown here is derived from an EMBL/GenBank/DDBJ whole genome shotgun (WGS) entry which is preliminary data.</text>
</comment>
<protein>
    <submittedName>
        <fullName evidence="3">Glycosyl hydrolase 108 family protein</fullName>
    </submittedName>
</protein>
<keyword evidence="3" id="KW-0378">Hydrolase</keyword>
<evidence type="ECO:0000259" key="1">
    <source>
        <dbReference type="Pfam" id="PF05838"/>
    </source>
</evidence>
<dbReference type="SUPFAM" id="SSF53955">
    <property type="entry name" value="Lysozyme-like"/>
    <property type="match status" value="1"/>
</dbReference>
<dbReference type="Pfam" id="PF09374">
    <property type="entry name" value="PG_binding_3"/>
    <property type="match status" value="1"/>
</dbReference>
<proteinExistence type="predicted"/>
<dbReference type="InterPro" id="IPR008565">
    <property type="entry name" value="TtsA-like_GH18_dom"/>
</dbReference>
<dbReference type="Pfam" id="PF05838">
    <property type="entry name" value="Glyco_hydro_108"/>
    <property type="match status" value="1"/>
</dbReference>
<reference evidence="3 4" key="1">
    <citation type="journal article" date="2024" name="Curr. Microbiol.">
        <title>Luteibacter sahnii sp. nov., A Novel Yellow-Colored Xanthomonadin Pigment Producing Probiotic Bacterium from Healthy Rice Seed Microbiome.</title>
        <authorList>
            <person name="Jaiswal G."/>
            <person name="Rana R."/>
            <person name="Nayak P.K."/>
            <person name="Chouhan R."/>
            <person name="Gandhi S.G."/>
            <person name="Patel H.K."/>
            <person name="Patil P.B."/>
        </authorList>
    </citation>
    <scope>NUCLEOTIDE SEQUENCE [LARGE SCALE GENOMIC DNA]</scope>
    <source>
        <strain evidence="3 4">PPL201</strain>
    </source>
</reference>
<dbReference type="CDD" id="cd13926">
    <property type="entry name" value="N-acetylmuramidase_GH108"/>
    <property type="match status" value="1"/>
</dbReference>